<comment type="caution">
    <text evidence="1">The sequence shown here is derived from an EMBL/GenBank/DDBJ whole genome shotgun (WGS) entry which is preliminary data.</text>
</comment>
<dbReference type="EMBL" id="JAPMSZ010000005">
    <property type="protein sequence ID" value="KAJ5102270.1"/>
    <property type="molecule type" value="Genomic_DNA"/>
</dbReference>
<dbReference type="AlphaFoldDB" id="A0A9W9KDB6"/>
<accession>A0A9W9KDB6</accession>
<organism evidence="1 2">
    <name type="scientific">Penicillium alfredii</name>
    <dbReference type="NCBI Taxonomy" id="1506179"/>
    <lineage>
        <taxon>Eukaryota</taxon>
        <taxon>Fungi</taxon>
        <taxon>Dikarya</taxon>
        <taxon>Ascomycota</taxon>
        <taxon>Pezizomycotina</taxon>
        <taxon>Eurotiomycetes</taxon>
        <taxon>Eurotiomycetidae</taxon>
        <taxon>Eurotiales</taxon>
        <taxon>Aspergillaceae</taxon>
        <taxon>Penicillium</taxon>
    </lineage>
</organism>
<dbReference type="Proteomes" id="UP001141434">
    <property type="component" value="Unassembled WGS sequence"/>
</dbReference>
<gene>
    <name evidence="1" type="ORF">NUU61_004492</name>
</gene>
<name>A0A9W9KDB6_9EURO</name>
<dbReference type="OrthoDB" id="4191831at2759"/>
<sequence length="185" mass="20990">MSVFVKIVHPGLVYPFQDEENGNPFASPQPPLRKQKRNMLLEELMNIKDTVEHLSIGFDLCPLRYGTFWDEYGDIEPALMPFRGFLKEFPRLRMAEVPAVMLFGWVYSNAPNIAELLPTTLQRLSLRENMSLVDGYQWELGNIARAIQLFLLRANTATPLLKTITMRASGVGEKDNYGQEQAAAA</sequence>
<evidence type="ECO:0000313" key="2">
    <source>
        <dbReference type="Proteomes" id="UP001141434"/>
    </source>
</evidence>
<evidence type="ECO:0000313" key="1">
    <source>
        <dbReference type="EMBL" id="KAJ5102270.1"/>
    </source>
</evidence>
<reference evidence="1" key="2">
    <citation type="journal article" date="2023" name="IMA Fungus">
        <title>Comparative genomic study of the Penicillium genus elucidates a diverse pangenome and 15 lateral gene transfer events.</title>
        <authorList>
            <person name="Petersen C."/>
            <person name="Sorensen T."/>
            <person name="Nielsen M.R."/>
            <person name="Sondergaard T.E."/>
            <person name="Sorensen J.L."/>
            <person name="Fitzpatrick D.A."/>
            <person name="Frisvad J.C."/>
            <person name="Nielsen K.L."/>
        </authorList>
    </citation>
    <scope>NUCLEOTIDE SEQUENCE</scope>
    <source>
        <strain evidence="1">IBT 34128</strain>
    </source>
</reference>
<proteinExistence type="predicted"/>
<keyword evidence="2" id="KW-1185">Reference proteome</keyword>
<dbReference type="GeneID" id="81394242"/>
<reference evidence="1" key="1">
    <citation type="submission" date="2022-11" db="EMBL/GenBank/DDBJ databases">
        <authorList>
            <person name="Petersen C."/>
        </authorList>
    </citation>
    <scope>NUCLEOTIDE SEQUENCE</scope>
    <source>
        <strain evidence="1">IBT 34128</strain>
    </source>
</reference>
<protein>
    <submittedName>
        <fullName evidence="1">Uncharacterized protein</fullName>
    </submittedName>
</protein>
<dbReference type="RefSeq" id="XP_056513101.1">
    <property type="nucleotide sequence ID" value="XM_056655074.1"/>
</dbReference>